<evidence type="ECO:0000313" key="2">
    <source>
        <dbReference type="Proteomes" id="UP000306319"/>
    </source>
</evidence>
<dbReference type="EMBL" id="SRYB01000014">
    <property type="protein sequence ID" value="TGY78372.1"/>
    <property type="molecule type" value="Genomic_DNA"/>
</dbReference>
<name>A0AC61RIY0_9BACT</name>
<sequence length="460" mass="50160">MKLFYNVKKAIAAAGVILLTASASYAADLKYIFYFIGDGMGVAEVTNAQWFNKDVLKSETPLLMTTFPVVSMITTHSASSGVTDSAAAGTALSTGHKTKNGMLGMNADTVAVTSIAKTLFDNGYGVGLVTTVAIDDATPAAFYTHVPNRGMFYEIGKDLAASGYQFAAGASLRGRRDKNGKENDLMDHFKKNNVAVSYGMDGIDKNAKRQLVLSPFHEKMNNEIGMAIDSLENALTLPELTQACLNHLMRTNPNRFFMMVEGGSIDHNGHSNDGGSSVREVKNFDNALKIAYDFYKKHPKETLIIVTADHETGGMSVGCQSTGYSVRPEMARGQKISKEKFVEYCEEIIASGNIPAWDNMYEYLKDKFGFDTVIKLSDKEIQALKEEYAISMMNKDAWRFGAAVCGVINTKSGFGWTTGSHTGHPVPLYVIGYGANNFSNFNDNTDLPKKILKLTGKKAK</sequence>
<gene>
    <name evidence="1" type="ORF">E5331_10875</name>
</gene>
<protein>
    <submittedName>
        <fullName evidence="1">Alkaline phosphatase</fullName>
    </submittedName>
</protein>
<evidence type="ECO:0000313" key="1">
    <source>
        <dbReference type="EMBL" id="TGY78372.1"/>
    </source>
</evidence>
<organism evidence="1 2">
    <name type="scientific">Lepagella muris</name>
    <dbReference type="NCBI Taxonomy" id="3032870"/>
    <lineage>
        <taxon>Bacteria</taxon>
        <taxon>Pseudomonadati</taxon>
        <taxon>Bacteroidota</taxon>
        <taxon>Bacteroidia</taxon>
        <taxon>Bacteroidales</taxon>
        <taxon>Muribaculaceae</taxon>
        <taxon>Lepagella</taxon>
    </lineage>
</organism>
<dbReference type="Proteomes" id="UP000306319">
    <property type="component" value="Unassembled WGS sequence"/>
</dbReference>
<keyword evidence="2" id="KW-1185">Reference proteome</keyword>
<comment type="caution">
    <text evidence="1">The sequence shown here is derived from an EMBL/GenBank/DDBJ whole genome shotgun (WGS) entry which is preliminary data.</text>
</comment>
<accession>A0AC61RIY0</accession>
<proteinExistence type="predicted"/>
<reference evidence="1" key="1">
    <citation type="submission" date="2019-04" db="EMBL/GenBank/DDBJ databases">
        <title>Microbes associate with the intestines of laboratory mice.</title>
        <authorList>
            <person name="Navarre W."/>
            <person name="Wong E."/>
            <person name="Huang K."/>
            <person name="Tropini C."/>
            <person name="Ng K."/>
            <person name="Yu B."/>
        </authorList>
    </citation>
    <scope>NUCLEOTIDE SEQUENCE</scope>
    <source>
        <strain evidence="1">NM04_E33</strain>
    </source>
</reference>